<dbReference type="CDD" id="cd00130">
    <property type="entry name" value="PAS"/>
    <property type="match status" value="1"/>
</dbReference>
<sequence length="345" mass="37594">MSEMPTVNEVPDSLRESLPLSVERLAEMTSQEVDDLPYGFVMLDEDGVVLLYNRYEQRMSRLPSERVVGRNFFQEIAPCTRVEAFLGRFRALAQQPPGATDQFSFRFHFLHGAQDVFVQFARAPVNRVFMTVHRMPIESDVHERPPTIRHERDRGRLNGPLGAMIPLAWDQVAALLARVGQSAARELGRSVGRKIAGVAEHTVVEAGASALDKAPVLLAVGALDQALAELGMGRLAADFCAHPPRVACFVRPPVESGSVELSCFYEGLLETTISAALNAAHVARCIEGTELAALPWRFVVVPIERASELRALGGERPDDLAKRFGLLESSLGAGGALSRGTNADS</sequence>
<evidence type="ECO:0000313" key="3">
    <source>
        <dbReference type="Proteomes" id="UP000238348"/>
    </source>
</evidence>
<dbReference type="OrthoDB" id="329226at2"/>
<dbReference type="Pfam" id="PF00989">
    <property type="entry name" value="PAS"/>
    <property type="match status" value="1"/>
</dbReference>
<dbReference type="InterPro" id="IPR013767">
    <property type="entry name" value="PAS_fold"/>
</dbReference>
<dbReference type="Proteomes" id="UP000238348">
    <property type="component" value="Chromosome"/>
</dbReference>
<evidence type="ECO:0000313" key="2">
    <source>
        <dbReference type="EMBL" id="AUX46045.1"/>
    </source>
</evidence>
<dbReference type="EMBL" id="CP012673">
    <property type="protein sequence ID" value="AUX46045.1"/>
    <property type="molecule type" value="Genomic_DNA"/>
</dbReference>
<proteinExistence type="predicted"/>
<accession>A0A2L0F3A0</accession>
<gene>
    <name evidence="2" type="ORF">SOCE26_075480</name>
</gene>
<dbReference type="Gene3D" id="3.30.450.20">
    <property type="entry name" value="PAS domain"/>
    <property type="match status" value="1"/>
</dbReference>
<dbReference type="InterPro" id="IPR035965">
    <property type="entry name" value="PAS-like_dom_sf"/>
</dbReference>
<dbReference type="RefSeq" id="WP_104984322.1">
    <property type="nucleotide sequence ID" value="NZ_CP012673.1"/>
</dbReference>
<reference evidence="2 3" key="1">
    <citation type="submission" date="2015-09" db="EMBL/GenBank/DDBJ databases">
        <title>Sorangium comparison.</title>
        <authorList>
            <person name="Zaburannyi N."/>
            <person name="Bunk B."/>
            <person name="Overmann J."/>
            <person name="Mueller R."/>
        </authorList>
    </citation>
    <scope>NUCLEOTIDE SEQUENCE [LARGE SCALE GENOMIC DNA]</scope>
    <source>
        <strain evidence="2 3">So ce26</strain>
    </source>
</reference>
<dbReference type="InterPro" id="IPR000014">
    <property type="entry name" value="PAS"/>
</dbReference>
<dbReference type="AlphaFoldDB" id="A0A2L0F3A0"/>
<protein>
    <recommendedName>
        <fullName evidence="1">PAS fold domain-containing protein</fullName>
    </recommendedName>
</protein>
<organism evidence="2 3">
    <name type="scientific">Sorangium cellulosum</name>
    <name type="common">Polyangium cellulosum</name>
    <dbReference type="NCBI Taxonomy" id="56"/>
    <lineage>
        <taxon>Bacteria</taxon>
        <taxon>Pseudomonadati</taxon>
        <taxon>Myxococcota</taxon>
        <taxon>Polyangia</taxon>
        <taxon>Polyangiales</taxon>
        <taxon>Polyangiaceae</taxon>
        <taxon>Sorangium</taxon>
    </lineage>
</organism>
<name>A0A2L0F3A0_SORCE</name>
<dbReference type="SUPFAM" id="SSF55785">
    <property type="entry name" value="PYP-like sensor domain (PAS domain)"/>
    <property type="match status" value="1"/>
</dbReference>
<evidence type="ECO:0000259" key="1">
    <source>
        <dbReference type="Pfam" id="PF00989"/>
    </source>
</evidence>
<feature type="domain" description="PAS fold" evidence="1">
    <location>
        <begin position="30"/>
        <end position="94"/>
    </location>
</feature>
<dbReference type="GO" id="GO:0006355">
    <property type="term" value="P:regulation of DNA-templated transcription"/>
    <property type="evidence" value="ECO:0007669"/>
    <property type="project" value="InterPro"/>
</dbReference>